<sequence>MITDNIDGGYGKHIPGGLQSIEHVFCPFNGRFRFTYTGNNGKHIPGGLQSIEHVFCPFNGRFRFTYTGNNGKLRCDSGYSEMSNCPHGNALNVKFRKCSFNTMDIHFLCLGDWEASNSNNNERYLALMDLRESLETNRPKYRCGI</sequence>
<dbReference type="EMBL" id="JXLN01013491">
    <property type="protein sequence ID" value="KPM09397.1"/>
    <property type="molecule type" value="Genomic_DNA"/>
</dbReference>
<dbReference type="VEuPathDB" id="VectorBase:SSCA004714"/>
<evidence type="ECO:0000313" key="2">
    <source>
        <dbReference type="EMBL" id="KPM09397.1"/>
    </source>
</evidence>
<evidence type="ECO:0000313" key="3">
    <source>
        <dbReference type="Proteomes" id="UP000616769"/>
    </source>
</evidence>
<feature type="domain" description="DUF7042" evidence="1">
    <location>
        <begin position="53"/>
        <end position="145"/>
    </location>
</feature>
<accession>A0A132AEP2</accession>
<proteinExistence type="predicted"/>
<evidence type="ECO:0000259" key="1">
    <source>
        <dbReference type="Pfam" id="PF23069"/>
    </source>
</evidence>
<dbReference type="PANTHER" id="PTHR22255:SF4">
    <property type="entry name" value="CATION-INDEPENDENT MANNOSE-6-PHOSPHATE RECEPTOR"/>
    <property type="match status" value="1"/>
</dbReference>
<dbReference type="AlphaFoldDB" id="A0A132AEP2"/>
<organism evidence="2 3">
    <name type="scientific">Sarcoptes scabiei</name>
    <name type="common">Itch mite</name>
    <name type="synonym">Acarus scabiei</name>
    <dbReference type="NCBI Taxonomy" id="52283"/>
    <lineage>
        <taxon>Eukaryota</taxon>
        <taxon>Metazoa</taxon>
        <taxon>Ecdysozoa</taxon>
        <taxon>Arthropoda</taxon>
        <taxon>Chelicerata</taxon>
        <taxon>Arachnida</taxon>
        <taxon>Acari</taxon>
        <taxon>Acariformes</taxon>
        <taxon>Sarcoptiformes</taxon>
        <taxon>Astigmata</taxon>
        <taxon>Psoroptidia</taxon>
        <taxon>Sarcoptoidea</taxon>
        <taxon>Sarcoptidae</taxon>
        <taxon>Sarcoptinae</taxon>
        <taxon>Sarcoptes</taxon>
    </lineage>
</organism>
<protein>
    <recommendedName>
        <fullName evidence="1">DUF7042 domain-containing protein</fullName>
    </recommendedName>
</protein>
<gene>
    <name evidence="2" type="ORF">QR98_0079310</name>
</gene>
<dbReference type="InterPro" id="IPR055470">
    <property type="entry name" value="DUF7042"/>
</dbReference>
<reference evidence="2 3" key="1">
    <citation type="journal article" date="2015" name="Parasit. Vectors">
        <title>Draft genome of the scabies mite.</title>
        <authorList>
            <person name="Rider S.D.Jr."/>
            <person name="Morgan M.S."/>
            <person name="Arlian L.G."/>
        </authorList>
    </citation>
    <scope>NUCLEOTIDE SEQUENCE [LARGE SCALE GENOMIC DNA]</scope>
    <source>
        <strain evidence="2">Arlian Lab</strain>
    </source>
</reference>
<dbReference type="Pfam" id="PF23069">
    <property type="entry name" value="DUF7042"/>
    <property type="match status" value="1"/>
</dbReference>
<dbReference type="PANTHER" id="PTHR22255">
    <property type="entry name" value="LP06548P"/>
    <property type="match status" value="1"/>
</dbReference>
<dbReference type="Proteomes" id="UP000616769">
    <property type="component" value="Unassembled WGS sequence"/>
</dbReference>
<dbReference type="OrthoDB" id="6380161at2759"/>
<comment type="caution">
    <text evidence="2">The sequence shown here is derived from an EMBL/GenBank/DDBJ whole genome shotgun (WGS) entry which is preliminary data.</text>
</comment>
<name>A0A132AEP2_SARSC</name>